<proteinExistence type="predicted"/>
<dbReference type="GO" id="GO:0004519">
    <property type="term" value="F:endonuclease activity"/>
    <property type="evidence" value="ECO:0007669"/>
    <property type="project" value="UniProtKB-KW"/>
</dbReference>
<feature type="compositionally biased region" description="Basic and acidic residues" evidence="6">
    <location>
        <begin position="1189"/>
        <end position="1201"/>
    </location>
</feature>
<dbReference type="SUPFAM" id="SSF53335">
    <property type="entry name" value="S-adenosyl-L-methionine-dependent methyltransferases"/>
    <property type="match status" value="1"/>
</dbReference>
<comment type="catalytic activity">
    <reaction evidence="5">
        <text>a 2'-deoxyadenosine in DNA + S-adenosyl-L-methionine = an N(6)-methyl-2'-deoxyadenosine in DNA + S-adenosyl-L-homocysteine + H(+)</text>
        <dbReference type="Rhea" id="RHEA:15197"/>
        <dbReference type="Rhea" id="RHEA-COMP:12418"/>
        <dbReference type="Rhea" id="RHEA-COMP:12419"/>
        <dbReference type="ChEBI" id="CHEBI:15378"/>
        <dbReference type="ChEBI" id="CHEBI:57856"/>
        <dbReference type="ChEBI" id="CHEBI:59789"/>
        <dbReference type="ChEBI" id="CHEBI:90615"/>
        <dbReference type="ChEBI" id="CHEBI:90616"/>
        <dbReference type="EC" id="2.1.1.72"/>
    </reaction>
</comment>
<evidence type="ECO:0000256" key="3">
    <source>
        <dbReference type="ARBA" id="ARBA00022679"/>
    </source>
</evidence>
<evidence type="ECO:0000256" key="2">
    <source>
        <dbReference type="ARBA" id="ARBA00022603"/>
    </source>
</evidence>
<evidence type="ECO:0000256" key="4">
    <source>
        <dbReference type="ARBA" id="ARBA00022691"/>
    </source>
</evidence>
<evidence type="ECO:0000313" key="9">
    <source>
        <dbReference type="Proteomes" id="UP000826775"/>
    </source>
</evidence>
<reference evidence="8 9" key="1">
    <citation type="submission" date="2021-07" db="EMBL/GenBank/DDBJ databases">
        <title>Novel Helicobacter sp. Isolated from a dog.</title>
        <authorList>
            <person name="Rimbara E."/>
            <person name="Suzuki M."/>
        </authorList>
    </citation>
    <scope>NUCLEOTIDE SEQUENCE [LARGE SCALE GENOMIC DNA]</scope>
    <source>
        <strain evidence="9">NHP19-003</strain>
    </source>
</reference>
<evidence type="ECO:0000259" key="7">
    <source>
        <dbReference type="Pfam" id="PF07669"/>
    </source>
</evidence>
<dbReference type="InterPro" id="IPR011639">
    <property type="entry name" value="MethylTrfase_TaqI-like_dom"/>
</dbReference>
<dbReference type="EC" id="2.1.1.72" evidence="1"/>
<evidence type="ECO:0000256" key="1">
    <source>
        <dbReference type="ARBA" id="ARBA00011900"/>
    </source>
</evidence>
<keyword evidence="2" id="KW-0489">Methyltransferase</keyword>
<evidence type="ECO:0000313" key="8">
    <source>
        <dbReference type="EMBL" id="BCZ17213.1"/>
    </source>
</evidence>
<keyword evidence="3" id="KW-0808">Transferase</keyword>
<dbReference type="Gene3D" id="3.40.50.150">
    <property type="entry name" value="Vaccinia Virus protein VP39"/>
    <property type="match status" value="2"/>
</dbReference>
<dbReference type="RefSeq" id="WP_221280324.1">
    <property type="nucleotide sequence ID" value="NZ_AP024814.1"/>
</dbReference>
<evidence type="ECO:0000256" key="5">
    <source>
        <dbReference type="ARBA" id="ARBA00047942"/>
    </source>
</evidence>
<dbReference type="InterPro" id="IPR050953">
    <property type="entry name" value="N4_N6_ade-DNA_methylase"/>
</dbReference>
<feature type="region of interest" description="Disordered" evidence="6">
    <location>
        <begin position="1182"/>
        <end position="1207"/>
    </location>
</feature>
<sequence>MQEALKQIQALSPKLEQAIKSDNEHQLEDNFISQVLEILGWQFLRQEEKAFQGKSLKPDFLLFASPNELESYQALDKDQRRENLGFSAILESKKPSQELDTRKVQDNPHHQILNYLDTLDHKYGFLTNGRLWRFYDTNRRTSHKAYLEFDLEGILNPQLFSQQALQAFELFYHLFNANKFATRTQEIKDTEENAINAKREDLERVIFARTDARPIFEQIGVALHAKNQEAPLDLIYENTLYFIFRLLFIGYFEDKYGTLLKAKRKDFKKYLSLERILQLSADQDPTSYGGMGELETLFKIYDKGNANYKMPVFNGGLFDSSKTALFDTGQILSDKELHQILAQLLYFGDEKRNYTNLGVAQLGRVYEKLLEFKFAIATQDTYLSTEQNATFTPTKPTKGNFTTYKKGALYFKNNNNSRKASGSYYTPQDITRHLVKKALKDLNAQNLESFKVLDNACGSGAFLVEALNQASKMAREFTFTPTFKKAFDAERAKIKAIAKTYLEGYEPDDDDILKRLLLKKMIYGVDKNPFSVELAKLSLWIDSFIFGTPLSFLEHHIKCGDALMGCSVKEFLAWAQKGGANLFNSSFRQELETLQADLGKLADIKDTDQDEIQESKALYAQIKPNLDKLNLYLNFYTATQLVKARNDPQELKFWKENAEGLEGINLELLLPPQERTDPKLKQDPDTYAKLRQKVQTLATEFRFFNYDLEFADALQAQTLFASGFHAIITNPPWEKTKFDEAQFFAPLIDNYRRLSPQEKRLAQENAKAKDTSLQAQLEKEQAHAKTLSEHYKARYPLNKGAGDSNLFRFFVERDLGLFSGRLCLVVPAALMLEEGSLALREHLLTHHSLESFESFENRQKIFKEVDSRFKFALLCLKATPPSPKHQINARFYCTHLKELEHPALEIPQQSVLNSPKKSIKEIHTQEDLTILGHLEAGFARLEAGWLDFRRELDMTNDNDLFTPIGEKWFTHAHTGLPYKDEPKKARGAKATPPQTPTDQLETFLLLEGKHIHQFNANFANPRYEVLKSALETRLESKEQARAKKAGYTGETTHEHRYFRLGYRGIARDTDERSLIVSLLPAHCTAGNSIYVSVPYRYTSEGIQETPLLQTLFALGVLNSLVIDYYLRHLTQININKFYMLQLPMPQPTTQEILTTPNYLQVAKLALECQLFHDHQAHFTPLLSATTDPKGGDRGRNAERLKPPHNKKNTFSSFSIENGIFEGLHALAPLEIPKTPAQLTQKRAELDILIATKIYRLTPEQFRHIISTFSVLAKKNGEFVRALEEALKP</sequence>
<keyword evidence="8" id="KW-0255">Endonuclease</keyword>
<evidence type="ECO:0000256" key="6">
    <source>
        <dbReference type="SAM" id="MobiDB-lite"/>
    </source>
</evidence>
<name>A0ABM7SHK9_9HELI</name>
<organism evidence="8 9">
    <name type="scientific">Helicobacter gastrocanis</name>
    <dbReference type="NCBI Taxonomy" id="2849641"/>
    <lineage>
        <taxon>Bacteria</taxon>
        <taxon>Pseudomonadati</taxon>
        <taxon>Campylobacterota</taxon>
        <taxon>Epsilonproteobacteria</taxon>
        <taxon>Campylobacterales</taxon>
        <taxon>Helicobacteraceae</taxon>
        <taxon>Helicobacter</taxon>
    </lineage>
</organism>
<keyword evidence="4" id="KW-0949">S-adenosyl-L-methionine</keyword>
<dbReference type="PRINTS" id="PR00507">
    <property type="entry name" value="N12N6MTFRASE"/>
</dbReference>
<dbReference type="Pfam" id="PF07669">
    <property type="entry name" value="Eco57I"/>
    <property type="match status" value="1"/>
</dbReference>
<dbReference type="EMBL" id="AP024814">
    <property type="protein sequence ID" value="BCZ17213.1"/>
    <property type="molecule type" value="Genomic_DNA"/>
</dbReference>
<dbReference type="InterPro" id="IPR029063">
    <property type="entry name" value="SAM-dependent_MTases_sf"/>
</dbReference>
<keyword evidence="9" id="KW-1185">Reference proteome</keyword>
<dbReference type="PANTHER" id="PTHR33841:SF1">
    <property type="entry name" value="DNA METHYLTRANSFERASE A"/>
    <property type="match status" value="1"/>
</dbReference>
<feature type="domain" description="Type II methyltransferase M.TaqI-like" evidence="7">
    <location>
        <begin position="521"/>
        <end position="742"/>
    </location>
</feature>
<accession>A0ABM7SHK9</accession>
<keyword evidence="8" id="KW-0540">Nuclease</keyword>
<dbReference type="PANTHER" id="PTHR33841">
    <property type="entry name" value="DNA METHYLTRANSFERASE YEEA-RELATED"/>
    <property type="match status" value="1"/>
</dbReference>
<gene>
    <name evidence="8" type="ORF">NHP190003_04950</name>
</gene>
<keyword evidence="8" id="KW-0378">Hydrolase</keyword>
<protein>
    <recommendedName>
        <fullName evidence="1">site-specific DNA-methyltransferase (adenine-specific)</fullName>
        <ecNumber evidence="1">2.1.1.72</ecNumber>
    </recommendedName>
</protein>
<dbReference type="Proteomes" id="UP000826775">
    <property type="component" value="Chromosome"/>
</dbReference>